<dbReference type="Proteomes" id="UP000658514">
    <property type="component" value="Unassembled WGS sequence"/>
</dbReference>
<gene>
    <name evidence="2" type="ORF">H6G24_10570</name>
</gene>
<comment type="caution">
    <text evidence="2">The sequence shown here is derived from an EMBL/GenBank/DDBJ whole genome shotgun (WGS) entry which is preliminary data.</text>
</comment>
<dbReference type="InterPro" id="IPR021256">
    <property type="entry name" value="DUF2808"/>
</dbReference>
<feature type="signal peptide" evidence="1">
    <location>
        <begin position="1"/>
        <end position="22"/>
    </location>
</feature>
<evidence type="ECO:0000256" key="1">
    <source>
        <dbReference type="SAM" id="SignalP"/>
    </source>
</evidence>
<accession>A0ABR8A8F7</accession>
<keyword evidence="1" id="KW-0732">Signal</keyword>
<sequence length="165" mass="17797">MKGFIFGALSTLILATSATAIATPAQSQHLIAQAQSQTGYTINVPHITGSGVLNNTHYIRVAVDGMSVQDLMITLPYQMERFEQLQIKDQSGREIAAKTQTTKGRVTITFEQPVTPGNSIEVQFAGVRNRVPAVKTLLYGVTAQRMGLQGDIPVGTARIDLPDQS</sequence>
<evidence type="ECO:0000313" key="3">
    <source>
        <dbReference type="Proteomes" id="UP000658514"/>
    </source>
</evidence>
<dbReference type="RefSeq" id="WP_190540544.1">
    <property type="nucleotide sequence ID" value="NZ_CAWPNO010000045.1"/>
</dbReference>
<feature type="chain" id="PRO_5047406852" evidence="1">
    <location>
        <begin position="23"/>
        <end position="165"/>
    </location>
</feature>
<proteinExistence type="predicted"/>
<dbReference type="Pfam" id="PF10989">
    <property type="entry name" value="DUF2808"/>
    <property type="match status" value="1"/>
</dbReference>
<evidence type="ECO:0000313" key="2">
    <source>
        <dbReference type="EMBL" id="MBD2195934.1"/>
    </source>
</evidence>
<keyword evidence="3" id="KW-1185">Reference proteome</keyword>
<organism evidence="2 3">
    <name type="scientific">Calothrix parietina FACHB-288</name>
    <dbReference type="NCBI Taxonomy" id="2692896"/>
    <lineage>
        <taxon>Bacteria</taxon>
        <taxon>Bacillati</taxon>
        <taxon>Cyanobacteriota</taxon>
        <taxon>Cyanophyceae</taxon>
        <taxon>Nostocales</taxon>
        <taxon>Calotrichaceae</taxon>
        <taxon>Calothrix</taxon>
    </lineage>
</organism>
<protein>
    <submittedName>
        <fullName evidence="2">DUF2808 domain-containing protein</fullName>
    </submittedName>
</protein>
<reference evidence="2 3" key="1">
    <citation type="journal article" date="2020" name="ISME J.">
        <title>Comparative genomics reveals insights into cyanobacterial evolution and habitat adaptation.</title>
        <authorList>
            <person name="Chen M.Y."/>
            <person name="Teng W.K."/>
            <person name="Zhao L."/>
            <person name="Hu C.X."/>
            <person name="Zhou Y.K."/>
            <person name="Han B.P."/>
            <person name="Song L.R."/>
            <person name="Shu W.S."/>
        </authorList>
    </citation>
    <scope>NUCLEOTIDE SEQUENCE [LARGE SCALE GENOMIC DNA]</scope>
    <source>
        <strain evidence="2 3">FACHB-288</strain>
    </source>
</reference>
<name>A0ABR8A8F7_9CYAN</name>
<dbReference type="EMBL" id="JACJQH010000014">
    <property type="protein sequence ID" value="MBD2195934.1"/>
    <property type="molecule type" value="Genomic_DNA"/>
</dbReference>